<reference evidence="2 3" key="1">
    <citation type="journal article" date="2010" name="Science">
        <title>Genomic analysis of organismal complexity in the multicellular green alga Volvox carteri.</title>
        <authorList>
            <person name="Prochnik S.E."/>
            <person name="Umen J."/>
            <person name="Nedelcu A.M."/>
            <person name="Hallmann A."/>
            <person name="Miller S.M."/>
            <person name="Nishii I."/>
            <person name="Ferris P."/>
            <person name="Kuo A."/>
            <person name="Mitros T."/>
            <person name="Fritz-Laylin L.K."/>
            <person name="Hellsten U."/>
            <person name="Chapman J."/>
            <person name="Simakov O."/>
            <person name="Rensing S.A."/>
            <person name="Terry A."/>
            <person name="Pangilinan J."/>
            <person name="Kapitonov V."/>
            <person name="Jurka J."/>
            <person name="Salamov A."/>
            <person name="Shapiro H."/>
            <person name="Schmutz J."/>
            <person name="Grimwood J."/>
            <person name="Lindquist E."/>
            <person name="Lucas S."/>
            <person name="Grigoriev I.V."/>
            <person name="Schmitt R."/>
            <person name="Kirk D."/>
            <person name="Rokhsar D.S."/>
        </authorList>
    </citation>
    <scope>NUCLEOTIDE SEQUENCE [LARGE SCALE GENOMIC DNA]</scope>
    <source>
        <strain evidence="3">f. Nagariensis / Eve</strain>
    </source>
</reference>
<keyword evidence="3" id="KW-1185">Reference proteome</keyword>
<dbReference type="KEGG" id="vcn:VOLCADRAFT_88729"/>
<proteinExistence type="predicted"/>
<sequence>MHVHVYLSSVPLGGCPVASPYEYGFQALRCADKTSTTFTFKRGEELIRNTTSQLELEAVSELIWPSAKRGVRLWSNRVACWHMHACAVVRVGMGMETGIIVGMVQVGVKEWDETEAASYFPDADVVQAIISLGLSDVQVALGKDAGPGVHPQTIWHFVTRKVCGVQYDETHMHLLRDVCHPNPSSASTSGGTLAQIDRAAEDEDRQGEDEEQHSEEEEQEDEEEVAARETEERDITAADSDAGLVLAGGASSGDEGSDSGQEAAAADTRGGQGDVGPSSGTGDGRAGPRRARRPHDPILSSLHEFCRCVNACIARQGRDRVSGRFFGQNIRDAVARLTKDEQDHLSDDDYVAVLEEVGHQQVVRIALVERLLRSMATTKGKSSLEDASRLVRNDPAGRLVLRVLQPAGQGTATDFFIIYIVCVTWEAAWTACVERGFSRHRIIKNRLTNRLKLETVDSLLRVGMLGPAADTGAKPLIDQAAGIYSRKGYTGIIHKLFSDVSKINLNPYGEDDNEEVATDPEIEVLVQATYVWEM</sequence>
<dbReference type="InParanoid" id="D8TPT2"/>
<protein>
    <submittedName>
        <fullName evidence="2">Uncharacterized protein</fullName>
    </submittedName>
</protein>
<feature type="compositionally biased region" description="Acidic residues" evidence="1">
    <location>
        <begin position="200"/>
        <end position="224"/>
    </location>
</feature>
<evidence type="ECO:0000313" key="3">
    <source>
        <dbReference type="Proteomes" id="UP000001058"/>
    </source>
</evidence>
<dbReference type="GeneID" id="9624990"/>
<gene>
    <name evidence="2" type="ORF">VOLCADRAFT_88729</name>
</gene>
<dbReference type="Proteomes" id="UP000001058">
    <property type="component" value="Unassembled WGS sequence"/>
</dbReference>
<feature type="region of interest" description="Disordered" evidence="1">
    <location>
        <begin position="199"/>
        <end position="296"/>
    </location>
</feature>
<feature type="compositionally biased region" description="Basic and acidic residues" evidence="1">
    <location>
        <begin position="225"/>
        <end position="236"/>
    </location>
</feature>
<feature type="compositionally biased region" description="Low complexity" evidence="1">
    <location>
        <begin position="237"/>
        <end position="260"/>
    </location>
</feature>
<accession>D8TPT2</accession>
<dbReference type="OrthoDB" id="665918at2759"/>
<feature type="compositionally biased region" description="Gly residues" evidence="1">
    <location>
        <begin position="270"/>
        <end position="285"/>
    </location>
</feature>
<organism evidence="3">
    <name type="scientific">Volvox carteri f. nagariensis</name>
    <dbReference type="NCBI Taxonomy" id="3068"/>
    <lineage>
        <taxon>Eukaryota</taxon>
        <taxon>Viridiplantae</taxon>
        <taxon>Chlorophyta</taxon>
        <taxon>core chlorophytes</taxon>
        <taxon>Chlorophyceae</taxon>
        <taxon>CS clade</taxon>
        <taxon>Chlamydomonadales</taxon>
        <taxon>Volvocaceae</taxon>
        <taxon>Volvox</taxon>
    </lineage>
</organism>
<name>D8TPT2_VOLCA</name>
<dbReference type="EMBL" id="GL378331">
    <property type="protein sequence ID" value="EFJ50412.1"/>
    <property type="molecule type" value="Genomic_DNA"/>
</dbReference>
<evidence type="ECO:0000313" key="2">
    <source>
        <dbReference type="EMBL" id="EFJ50412.1"/>
    </source>
</evidence>
<dbReference type="RefSeq" id="XP_002948537.1">
    <property type="nucleotide sequence ID" value="XM_002948491.1"/>
</dbReference>
<dbReference type="AlphaFoldDB" id="D8TPT2"/>
<evidence type="ECO:0000256" key="1">
    <source>
        <dbReference type="SAM" id="MobiDB-lite"/>
    </source>
</evidence>